<dbReference type="GeneID" id="24922700"/>
<name>D8M519_BLAHO</name>
<dbReference type="AlphaFoldDB" id="D8M519"/>
<evidence type="ECO:0000313" key="1">
    <source>
        <dbReference type="EMBL" id="CBK23158.2"/>
    </source>
</evidence>
<dbReference type="OrthoDB" id="6046730at2759"/>
<evidence type="ECO:0000313" key="2">
    <source>
        <dbReference type="Proteomes" id="UP000008312"/>
    </source>
</evidence>
<organism evidence="1">
    <name type="scientific">Blastocystis hominis</name>
    <dbReference type="NCBI Taxonomy" id="12968"/>
    <lineage>
        <taxon>Eukaryota</taxon>
        <taxon>Sar</taxon>
        <taxon>Stramenopiles</taxon>
        <taxon>Bigyra</taxon>
        <taxon>Opalozoa</taxon>
        <taxon>Opalinata</taxon>
        <taxon>Blastocystidae</taxon>
        <taxon>Blastocystis</taxon>
    </lineage>
</organism>
<keyword evidence="2" id="KW-1185">Reference proteome</keyword>
<dbReference type="Proteomes" id="UP000008312">
    <property type="component" value="Unassembled WGS sequence"/>
</dbReference>
<proteinExistence type="predicted"/>
<gene>
    <name evidence="1" type="ORF">GSBLH_T00006576001</name>
</gene>
<sequence>MEWVQISKENGVLAVSNIEYYYYSNFIIDVTSSMFEYVFEHFNSTFYGYVNADILLDNTLIRTLQSVEADQTLGDRLYVVGQRTNVQQSLTDIYHKGGTESPSEFVIRMLLKGHRYWDSAVDFHIVTKSTWNWSEMPKFVIGRSGYDLFLVQAAYLDSSIHMIDVTNSVHCAHMLSSDGNRSGIKRKTPDNNWNTKILQSLPGGCCEYKSFGKLANYHSVQLGSSICIANHGFEGYYDDSYYDTEKEFIRKAMDGSIAISEKDVLGLLLPGHTIVEGHIIVSWAAG</sequence>
<reference evidence="1" key="1">
    <citation type="submission" date="2010-02" db="EMBL/GenBank/DDBJ databases">
        <title>Sequencing and annotation of the Blastocystis hominis genome.</title>
        <authorList>
            <person name="Wincker P."/>
        </authorList>
    </citation>
    <scope>NUCLEOTIDE SEQUENCE</scope>
    <source>
        <strain evidence="1">Singapore isolate B</strain>
    </source>
</reference>
<accession>D8M519</accession>
<dbReference type="InParanoid" id="D8M519"/>
<dbReference type="RefSeq" id="XP_012897206.1">
    <property type="nucleotide sequence ID" value="XM_013041752.1"/>
</dbReference>
<protein>
    <submittedName>
        <fullName evidence="1">Uncharacterized protein</fullName>
    </submittedName>
</protein>
<dbReference type="EMBL" id="FN668655">
    <property type="protein sequence ID" value="CBK23158.2"/>
    <property type="molecule type" value="Genomic_DNA"/>
</dbReference>